<sequence>MCPQECANNAFMCPKECSKLFFYVLKRVPQTLFLCTPKSAANCSFMCPKECGKHCFYTPNLFIFFAFLAFPAFKVPCHVVPNILCTIQKFWLVEVKLCSPTNFFFFIYTVHIRKTFLVT</sequence>
<protein>
    <submittedName>
        <fullName evidence="1">Uncharacterized protein</fullName>
    </submittedName>
</protein>
<dbReference type="AlphaFoldDB" id="A0AAV0B882"/>
<dbReference type="EMBL" id="CALTRL010003962">
    <property type="protein sequence ID" value="CAH7682248.1"/>
    <property type="molecule type" value="Genomic_DNA"/>
</dbReference>
<feature type="non-terminal residue" evidence="1">
    <location>
        <position position="119"/>
    </location>
</feature>
<accession>A0AAV0B882</accession>
<name>A0AAV0B882_PHAPC</name>
<reference evidence="1" key="1">
    <citation type="submission" date="2022-06" db="EMBL/GenBank/DDBJ databases">
        <authorList>
            <consortium name="SYNGENTA / RWTH Aachen University"/>
        </authorList>
    </citation>
    <scope>NUCLEOTIDE SEQUENCE</scope>
</reference>
<feature type="non-terminal residue" evidence="1">
    <location>
        <position position="1"/>
    </location>
</feature>
<evidence type="ECO:0000313" key="1">
    <source>
        <dbReference type="EMBL" id="CAH7682248.1"/>
    </source>
</evidence>
<dbReference type="Proteomes" id="UP001153365">
    <property type="component" value="Unassembled WGS sequence"/>
</dbReference>
<organism evidence="1 2">
    <name type="scientific">Phakopsora pachyrhizi</name>
    <name type="common">Asian soybean rust disease fungus</name>
    <dbReference type="NCBI Taxonomy" id="170000"/>
    <lineage>
        <taxon>Eukaryota</taxon>
        <taxon>Fungi</taxon>
        <taxon>Dikarya</taxon>
        <taxon>Basidiomycota</taxon>
        <taxon>Pucciniomycotina</taxon>
        <taxon>Pucciniomycetes</taxon>
        <taxon>Pucciniales</taxon>
        <taxon>Phakopsoraceae</taxon>
        <taxon>Phakopsora</taxon>
    </lineage>
</organism>
<proteinExistence type="predicted"/>
<gene>
    <name evidence="1" type="ORF">PPACK8108_LOCUS15043</name>
</gene>
<keyword evidence="2" id="KW-1185">Reference proteome</keyword>
<comment type="caution">
    <text evidence="1">The sequence shown here is derived from an EMBL/GenBank/DDBJ whole genome shotgun (WGS) entry which is preliminary data.</text>
</comment>
<evidence type="ECO:0000313" key="2">
    <source>
        <dbReference type="Proteomes" id="UP001153365"/>
    </source>
</evidence>